<dbReference type="InterPro" id="IPR041121">
    <property type="entry name" value="SDH_C"/>
</dbReference>
<reference evidence="2" key="1">
    <citation type="journal article" date="2014" name="Front. Microbiol.">
        <title>High frequency of phylogenetically diverse reductive dehalogenase-homologous genes in deep subseafloor sedimentary metagenomes.</title>
        <authorList>
            <person name="Kawai M."/>
            <person name="Futagami T."/>
            <person name="Toyoda A."/>
            <person name="Takaki Y."/>
            <person name="Nishi S."/>
            <person name="Hori S."/>
            <person name="Arai W."/>
            <person name="Tsubouchi T."/>
            <person name="Morono Y."/>
            <person name="Uchiyama I."/>
            <person name="Ito T."/>
            <person name="Fujiyama A."/>
            <person name="Inagaki F."/>
            <person name="Takami H."/>
        </authorList>
    </citation>
    <scope>NUCLEOTIDE SEQUENCE</scope>
    <source>
        <strain evidence="2">Expedition CK06-06</strain>
    </source>
</reference>
<accession>X0WI93</accession>
<evidence type="ECO:0000313" key="2">
    <source>
        <dbReference type="EMBL" id="GAG30395.1"/>
    </source>
</evidence>
<feature type="non-terminal residue" evidence="2">
    <location>
        <position position="1"/>
    </location>
</feature>
<feature type="domain" description="SDH C-terminal" evidence="1">
    <location>
        <begin position="4"/>
        <end position="33"/>
    </location>
</feature>
<organism evidence="2">
    <name type="scientific">marine sediment metagenome</name>
    <dbReference type="NCBI Taxonomy" id="412755"/>
    <lineage>
        <taxon>unclassified sequences</taxon>
        <taxon>metagenomes</taxon>
        <taxon>ecological metagenomes</taxon>
    </lineage>
</organism>
<evidence type="ECO:0000259" key="1">
    <source>
        <dbReference type="Pfam" id="PF18317"/>
    </source>
</evidence>
<dbReference type="Gene3D" id="3.40.50.720">
    <property type="entry name" value="NAD(P)-binding Rossmann-like Domain"/>
    <property type="match status" value="1"/>
</dbReference>
<dbReference type="EMBL" id="BARS01047869">
    <property type="protein sequence ID" value="GAG30395.1"/>
    <property type="molecule type" value="Genomic_DNA"/>
</dbReference>
<sequence>VLTGVSMLVYQGVAAFELWTGREAPEAVMMESVFDALGGGGS</sequence>
<dbReference type="SUPFAM" id="SSF51735">
    <property type="entry name" value="NAD(P)-binding Rossmann-fold domains"/>
    <property type="match status" value="1"/>
</dbReference>
<proteinExistence type="predicted"/>
<name>X0WI93_9ZZZZ</name>
<dbReference type="InterPro" id="IPR036291">
    <property type="entry name" value="NAD(P)-bd_dom_sf"/>
</dbReference>
<comment type="caution">
    <text evidence="2">The sequence shown here is derived from an EMBL/GenBank/DDBJ whole genome shotgun (WGS) entry which is preliminary data.</text>
</comment>
<protein>
    <recommendedName>
        <fullName evidence="1">SDH C-terminal domain-containing protein</fullName>
    </recommendedName>
</protein>
<dbReference type="AlphaFoldDB" id="X0WI93"/>
<gene>
    <name evidence="2" type="ORF">S01H1_71841</name>
</gene>
<dbReference type="Pfam" id="PF18317">
    <property type="entry name" value="SDH_C"/>
    <property type="match status" value="1"/>
</dbReference>